<proteinExistence type="predicted"/>
<dbReference type="Proteomes" id="UP000761534">
    <property type="component" value="Unassembled WGS sequence"/>
</dbReference>
<sequence>MYAAMAKYYAKMARDKFWYSVHRWSYSAGENPRKVVIVGGSYGGYSVAKRLANSLPSGYAVTLIEKHKHHNHTFVFPRYSVFDGNETSAFVPLEDRDYSAIVPPGSMEVTFQECVGIGTDGETGQRYVILNNGKQVTFDYLVIATGARKFFPADLDNETAQEGVEKLKNVQSSIKNAKNIAIVGAGAVGVELATDIKYKYGDEKNVTLYNSRSKLLPRFHESVHEAAEPVCKELGVRLHYNVRPKVSGNTISLPDGTVEEFDLVFPCVGGSASSQPFQKALTESINPKTGGITVKPTLQLENDPKIFALGDVTDLDAPKMARACILQSEVVTNNILSLIGGQDAVSKYVPTYIDGALHLTLGLNKSVLHLGSDSSKLQEHKEDYTMQPQKTWQFFDAQFDPVKNST</sequence>
<dbReference type="PANTHER" id="PTHR43735:SF5">
    <property type="entry name" value="FAD_NAD(P)-BINDING DOMAIN-CONTAINING PROTEIN"/>
    <property type="match status" value="1"/>
</dbReference>
<dbReference type="VEuPathDB" id="FungiDB:TRICI_006295"/>
<dbReference type="GO" id="GO:0004174">
    <property type="term" value="F:electron-transferring-flavoprotein dehydrogenase activity"/>
    <property type="evidence" value="ECO:0007669"/>
    <property type="project" value="TreeGrafter"/>
</dbReference>
<dbReference type="PRINTS" id="PR00368">
    <property type="entry name" value="FADPNR"/>
</dbReference>
<dbReference type="GO" id="GO:0005737">
    <property type="term" value="C:cytoplasm"/>
    <property type="evidence" value="ECO:0007669"/>
    <property type="project" value="TreeGrafter"/>
</dbReference>
<dbReference type="AlphaFoldDB" id="A0A642UJ74"/>
<dbReference type="InterPro" id="IPR036188">
    <property type="entry name" value="FAD/NAD-bd_sf"/>
</dbReference>
<dbReference type="OrthoDB" id="202203at2759"/>
<evidence type="ECO:0000259" key="1">
    <source>
        <dbReference type="Pfam" id="PF07992"/>
    </source>
</evidence>
<dbReference type="PRINTS" id="PR00411">
    <property type="entry name" value="PNDRDTASEI"/>
</dbReference>
<organism evidence="2 3">
    <name type="scientific">Trichomonascus ciferrii</name>
    <dbReference type="NCBI Taxonomy" id="44093"/>
    <lineage>
        <taxon>Eukaryota</taxon>
        <taxon>Fungi</taxon>
        <taxon>Dikarya</taxon>
        <taxon>Ascomycota</taxon>
        <taxon>Saccharomycotina</taxon>
        <taxon>Dipodascomycetes</taxon>
        <taxon>Dipodascales</taxon>
        <taxon>Trichomonascaceae</taxon>
        <taxon>Trichomonascus</taxon>
        <taxon>Trichomonascus ciferrii complex</taxon>
    </lineage>
</organism>
<gene>
    <name evidence="2" type="ORF">TRICI_006295</name>
</gene>
<accession>A0A642UJ74</accession>
<dbReference type="EMBL" id="SWFS01000514">
    <property type="protein sequence ID" value="KAA8899925.1"/>
    <property type="molecule type" value="Genomic_DNA"/>
</dbReference>
<dbReference type="Pfam" id="PF07992">
    <property type="entry name" value="Pyr_redox_2"/>
    <property type="match status" value="1"/>
</dbReference>
<dbReference type="SUPFAM" id="SSF51905">
    <property type="entry name" value="FAD/NAD(P)-binding domain"/>
    <property type="match status" value="1"/>
</dbReference>
<reference evidence="2" key="1">
    <citation type="journal article" date="2019" name="G3 (Bethesda)">
        <title>Genome Assemblies of Two Rare Opportunistic Yeast Pathogens: Diutina rugosa (syn. Candida rugosa) and Trichomonascus ciferrii (syn. Candida ciferrii).</title>
        <authorList>
            <person name="Mixao V."/>
            <person name="Saus E."/>
            <person name="Hansen A.P."/>
            <person name="Lass-Florl C."/>
            <person name="Gabaldon T."/>
        </authorList>
    </citation>
    <scope>NUCLEOTIDE SEQUENCE</scope>
    <source>
        <strain evidence="2">CBS 4856</strain>
    </source>
</reference>
<protein>
    <recommendedName>
        <fullName evidence="1">FAD/NAD(P)-binding domain-containing protein</fullName>
    </recommendedName>
</protein>
<dbReference type="GO" id="GO:0050660">
    <property type="term" value="F:flavin adenine dinucleotide binding"/>
    <property type="evidence" value="ECO:0007669"/>
    <property type="project" value="TreeGrafter"/>
</dbReference>
<evidence type="ECO:0000313" key="2">
    <source>
        <dbReference type="EMBL" id="KAA8899925.1"/>
    </source>
</evidence>
<evidence type="ECO:0000313" key="3">
    <source>
        <dbReference type="Proteomes" id="UP000761534"/>
    </source>
</evidence>
<feature type="domain" description="FAD/NAD(P)-binding" evidence="1">
    <location>
        <begin position="34"/>
        <end position="320"/>
    </location>
</feature>
<name>A0A642UJ74_9ASCO</name>
<dbReference type="Gene3D" id="3.50.50.100">
    <property type="match status" value="1"/>
</dbReference>
<dbReference type="InterPro" id="IPR023753">
    <property type="entry name" value="FAD/NAD-binding_dom"/>
</dbReference>
<comment type="caution">
    <text evidence="2">The sequence shown here is derived from an EMBL/GenBank/DDBJ whole genome shotgun (WGS) entry which is preliminary data.</text>
</comment>
<dbReference type="PANTHER" id="PTHR43735">
    <property type="entry name" value="APOPTOSIS-INDUCING FACTOR 1"/>
    <property type="match status" value="1"/>
</dbReference>
<keyword evidence="3" id="KW-1185">Reference proteome</keyword>